<name>A0ABT6VRN1_9GAMM</name>
<proteinExistence type="predicted"/>
<sequence length="60" mass="6037">MATIEPTAAPGSNDVSGSDQQAFDAAVDKARATEIVGEAVGSLAASHLLDYAGDMLKDEG</sequence>
<keyword evidence="3" id="KW-1185">Reference proteome</keyword>
<reference evidence="2 3" key="1">
    <citation type="submission" date="2023-04" db="EMBL/GenBank/DDBJ databases">
        <title>Halomonas strains isolated from rhizosphere soil.</title>
        <authorList>
            <person name="Xu L."/>
            <person name="Sun J.-Q."/>
        </authorList>
    </citation>
    <scope>NUCLEOTIDE SEQUENCE [LARGE SCALE GENOMIC DNA]</scope>
    <source>
        <strain evidence="2 3">LN1S58</strain>
    </source>
</reference>
<evidence type="ECO:0000313" key="2">
    <source>
        <dbReference type="EMBL" id="MDI5935658.1"/>
    </source>
</evidence>
<dbReference type="EMBL" id="JASCQO010000049">
    <property type="protein sequence ID" value="MDI5935658.1"/>
    <property type="molecule type" value="Genomic_DNA"/>
</dbReference>
<protein>
    <submittedName>
        <fullName evidence="2">Uncharacterized protein</fullName>
    </submittedName>
</protein>
<comment type="caution">
    <text evidence="2">The sequence shown here is derived from an EMBL/GenBank/DDBJ whole genome shotgun (WGS) entry which is preliminary data.</text>
</comment>
<organism evidence="2 3">
    <name type="scientific">Halomonas kalidii</name>
    <dbReference type="NCBI Taxonomy" id="3043293"/>
    <lineage>
        <taxon>Bacteria</taxon>
        <taxon>Pseudomonadati</taxon>
        <taxon>Pseudomonadota</taxon>
        <taxon>Gammaproteobacteria</taxon>
        <taxon>Oceanospirillales</taxon>
        <taxon>Halomonadaceae</taxon>
        <taxon>Halomonas</taxon>
    </lineage>
</organism>
<evidence type="ECO:0000313" key="3">
    <source>
        <dbReference type="Proteomes" id="UP001244242"/>
    </source>
</evidence>
<evidence type="ECO:0000256" key="1">
    <source>
        <dbReference type="SAM" id="MobiDB-lite"/>
    </source>
</evidence>
<accession>A0ABT6VRN1</accession>
<gene>
    <name evidence="2" type="ORF">QLQ84_17855</name>
</gene>
<dbReference type="Proteomes" id="UP001244242">
    <property type="component" value="Unassembled WGS sequence"/>
</dbReference>
<feature type="region of interest" description="Disordered" evidence="1">
    <location>
        <begin position="1"/>
        <end position="22"/>
    </location>
</feature>
<dbReference type="RefSeq" id="WP_282723085.1">
    <property type="nucleotide sequence ID" value="NZ_JASCQO010000049.1"/>
</dbReference>